<reference evidence="3 4" key="1">
    <citation type="submission" date="2019-07" db="EMBL/GenBank/DDBJ databases">
        <title>Tepidimonas taiwanensis I1-1 draft genome.</title>
        <authorList>
            <person name="Da Costa M.S."/>
            <person name="Froufe H.J.C."/>
            <person name="Egas C."/>
            <person name="Albuquerque L."/>
        </authorList>
    </citation>
    <scope>NUCLEOTIDE SEQUENCE [LARGE SCALE GENOMIC DNA]</scope>
    <source>
        <strain evidence="3 4">I1-1</strain>
    </source>
</reference>
<keyword evidence="3" id="KW-0378">Hydrolase</keyword>
<dbReference type="STRING" id="307486.GCA_000807215_00741"/>
<dbReference type="NCBIfam" id="TIGR00277">
    <property type="entry name" value="HDIG"/>
    <property type="match status" value="1"/>
</dbReference>
<dbReference type="InterPro" id="IPR037522">
    <property type="entry name" value="HD_GYP_dom"/>
</dbReference>
<organism evidence="3 4">
    <name type="scientific">Tepidimonas taiwanensis</name>
    <dbReference type="NCBI Taxonomy" id="307486"/>
    <lineage>
        <taxon>Bacteria</taxon>
        <taxon>Pseudomonadati</taxon>
        <taxon>Pseudomonadota</taxon>
        <taxon>Betaproteobacteria</taxon>
        <taxon>Burkholderiales</taxon>
        <taxon>Tepidimonas</taxon>
    </lineage>
</organism>
<dbReference type="Gene3D" id="1.10.3210.10">
    <property type="entry name" value="Hypothetical protein af1432"/>
    <property type="match status" value="1"/>
</dbReference>
<evidence type="ECO:0000313" key="4">
    <source>
        <dbReference type="Proteomes" id="UP000317763"/>
    </source>
</evidence>
<dbReference type="PANTHER" id="PTHR45228">
    <property type="entry name" value="CYCLIC DI-GMP PHOSPHODIESTERASE TM_0186-RELATED"/>
    <property type="match status" value="1"/>
</dbReference>
<gene>
    <name evidence="3" type="primary">rpfG_4</name>
    <name evidence="3" type="ORF">Ttaiw_02416</name>
</gene>
<dbReference type="InterPro" id="IPR006675">
    <property type="entry name" value="HDIG_dom"/>
</dbReference>
<keyword evidence="4" id="KW-1185">Reference proteome</keyword>
<comment type="caution">
    <text evidence="3">The sequence shown here is derived from an EMBL/GenBank/DDBJ whole genome shotgun (WGS) entry which is preliminary data.</text>
</comment>
<dbReference type="OrthoDB" id="9774747at2"/>
<dbReference type="PROSITE" id="PS51832">
    <property type="entry name" value="HD_GYP"/>
    <property type="match status" value="1"/>
</dbReference>
<evidence type="ECO:0000259" key="2">
    <source>
        <dbReference type="PROSITE" id="PS51832"/>
    </source>
</evidence>
<dbReference type="AlphaFoldDB" id="A0A554WZU0"/>
<accession>A0A554WZU0</accession>
<sequence length="163" mass="17689">MSWVTKWWGGESRADPAGREGASRRTAAESLLASLLTMAWVVEARDPYTGGHLWRVSRYAWLVAQAMGLPPADVARISLGGFLHDLGKVAVPDAILRKAGTLSADEYAVIQTHPTMGVRMLAGHPLATVVRNAVGLHHERPDGRGYPRGLSNRLFCQAPRGEL</sequence>
<feature type="compositionally biased region" description="Basic and acidic residues" evidence="1">
    <location>
        <begin position="12"/>
        <end position="21"/>
    </location>
</feature>
<dbReference type="RefSeq" id="WP_082007490.1">
    <property type="nucleotide sequence ID" value="NZ_CP083911.1"/>
</dbReference>
<protein>
    <submittedName>
        <fullName evidence="3">Cyclic di-GMP phosphodiesterase response regulator RpfG</fullName>
        <ecNumber evidence="3">3.1.4.52</ecNumber>
    </submittedName>
</protein>
<feature type="region of interest" description="Disordered" evidence="1">
    <location>
        <begin position="1"/>
        <end position="21"/>
    </location>
</feature>
<dbReference type="CDD" id="cd00077">
    <property type="entry name" value="HDc"/>
    <property type="match status" value="1"/>
</dbReference>
<evidence type="ECO:0000256" key="1">
    <source>
        <dbReference type="SAM" id="MobiDB-lite"/>
    </source>
</evidence>
<feature type="domain" description="HD-GYP" evidence="2">
    <location>
        <begin position="27"/>
        <end position="163"/>
    </location>
</feature>
<name>A0A554WZU0_9BURK</name>
<dbReference type="InterPro" id="IPR052020">
    <property type="entry name" value="Cyclic_di-GMP/3'3'-cGAMP_PDE"/>
</dbReference>
<evidence type="ECO:0000313" key="3">
    <source>
        <dbReference type="EMBL" id="TSE29119.1"/>
    </source>
</evidence>
<dbReference type="EMBL" id="VJOM01000040">
    <property type="protein sequence ID" value="TSE29119.1"/>
    <property type="molecule type" value="Genomic_DNA"/>
</dbReference>
<dbReference type="SUPFAM" id="SSF109604">
    <property type="entry name" value="HD-domain/PDEase-like"/>
    <property type="match status" value="1"/>
</dbReference>
<dbReference type="EC" id="3.1.4.52" evidence="3"/>
<dbReference type="Pfam" id="PF13487">
    <property type="entry name" value="HD_5"/>
    <property type="match status" value="1"/>
</dbReference>
<proteinExistence type="predicted"/>
<dbReference type="Proteomes" id="UP000317763">
    <property type="component" value="Unassembled WGS sequence"/>
</dbReference>
<dbReference type="InterPro" id="IPR003607">
    <property type="entry name" value="HD/PDEase_dom"/>
</dbReference>
<dbReference type="GO" id="GO:0071111">
    <property type="term" value="F:cyclic-guanylate-specific phosphodiesterase activity"/>
    <property type="evidence" value="ECO:0007669"/>
    <property type="project" value="UniProtKB-EC"/>
</dbReference>